<keyword evidence="1" id="KW-1133">Transmembrane helix</keyword>
<gene>
    <name evidence="2" type="ORF">AMR76_08215</name>
</gene>
<dbReference type="InterPro" id="IPR022072">
    <property type="entry name" value="DUF3624"/>
</dbReference>
<evidence type="ECO:0000313" key="2">
    <source>
        <dbReference type="EMBL" id="KQH86528.1"/>
    </source>
</evidence>
<dbReference type="GeneID" id="50533764"/>
<organism evidence="2 3">
    <name type="scientific">Vibrio furnissii</name>
    <dbReference type="NCBI Taxonomy" id="29494"/>
    <lineage>
        <taxon>Bacteria</taxon>
        <taxon>Pseudomonadati</taxon>
        <taxon>Pseudomonadota</taxon>
        <taxon>Gammaproteobacteria</taxon>
        <taxon>Vibrionales</taxon>
        <taxon>Vibrionaceae</taxon>
        <taxon>Vibrio</taxon>
    </lineage>
</organism>
<accession>A0A0Q2V186</accession>
<sequence>MACHDCRENWFWKKIGRCQRCMDQLTTLSVVCWVVWYFAFRDDPRSIQSIALIVAGFAFNTLLFLHLWMKFVILPWRQRQGNHKRDR</sequence>
<dbReference type="EMBL" id="LKHS01000006">
    <property type="protein sequence ID" value="KQH86528.1"/>
    <property type="molecule type" value="Genomic_DNA"/>
</dbReference>
<dbReference type="Pfam" id="PF12292">
    <property type="entry name" value="DUF3624"/>
    <property type="match status" value="1"/>
</dbReference>
<dbReference type="OMA" id="RFVILPW"/>
<reference evidence="2 3" key="1">
    <citation type="submission" date="2015-08" db="EMBL/GenBank/DDBJ databases">
        <title>Antibacterial properties of a collection of Vibrionaceae strains.</title>
        <authorList>
            <person name="Giubergia S."/>
        </authorList>
    </citation>
    <scope>NUCLEOTIDE SEQUENCE [LARGE SCALE GENOMIC DNA]</scope>
    <source>
        <strain evidence="2 3">S0821</strain>
    </source>
</reference>
<evidence type="ECO:0000256" key="1">
    <source>
        <dbReference type="SAM" id="Phobius"/>
    </source>
</evidence>
<protein>
    <recommendedName>
        <fullName evidence="4">DUF3624 domain-containing protein</fullName>
    </recommendedName>
</protein>
<dbReference type="Proteomes" id="UP000051221">
    <property type="component" value="Unassembled WGS sequence"/>
</dbReference>
<dbReference type="RefSeq" id="WP_004728560.1">
    <property type="nucleotide sequence ID" value="NZ_CABLCD010000018.1"/>
</dbReference>
<feature type="transmembrane region" description="Helical" evidence="1">
    <location>
        <begin position="21"/>
        <end position="40"/>
    </location>
</feature>
<keyword evidence="1" id="KW-0812">Transmembrane</keyword>
<name>A0A0Q2V186_VIBFU</name>
<dbReference type="InParanoid" id="A0A0Q2V186"/>
<evidence type="ECO:0000313" key="3">
    <source>
        <dbReference type="Proteomes" id="UP000051221"/>
    </source>
</evidence>
<keyword evidence="1" id="KW-0472">Membrane</keyword>
<proteinExistence type="predicted"/>
<dbReference type="AlphaFoldDB" id="A0A0Q2V186"/>
<feature type="transmembrane region" description="Helical" evidence="1">
    <location>
        <begin position="46"/>
        <end position="69"/>
    </location>
</feature>
<keyword evidence="3" id="KW-1185">Reference proteome</keyword>
<evidence type="ECO:0008006" key="4">
    <source>
        <dbReference type="Google" id="ProtNLM"/>
    </source>
</evidence>
<comment type="caution">
    <text evidence="2">The sequence shown here is derived from an EMBL/GenBank/DDBJ whole genome shotgun (WGS) entry which is preliminary data.</text>
</comment>
<dbReference type="OrthoDB" id="5589052at2"/>